<dbReference type="AlphaFoldDB" id="A0A8M1KVE3"/>
<organism evidence="2 3">
    <name type="scientific">Clupea harengus</name>
    <name type="common">Atlantic herring</name>
    <dbReference type="NCBI Taxonomy" id="7950"/>
    <lineage>
        <taxon>Eukaryota</taxon>
        <taxon>Metazoa</taxon>
        <taxon>Chordata</taxon>
        <taxon>Craniata</taxon>
        <taxon>Vertebrata</taxon>
        <taxon>Euteleostomi</taxon>
        <taxon>Actinopterygii</taxon>
        <taxon>Neopterygii</taxon>
        <taxon>Teleostei</taxon>
        <taxon>Clupei</taxon>
        <taxon>Clupeiformes</taxon>
        <taxon>Clupeoidei</taxon>
        <taxon>Clupeidae</taxon>
        <taxon>Clupea</taxon>
    </lineage>
</organism>
<dbReference type="GeneID" id="122133424"/>
<proteinExistence type="predicted"/>
<feature type="region of interest" description="Disordered" evidence="1">
    <location>
        <begin position="169"/>
        <end position="240"/>
    </location>
</feature>
<protein>
    <submittedName>
        <fullName evidence="3">Uncharacterized protein LOC122133424</fullName>
    </submittedName>
</protein>
<dbReference type="KEGG" id="char:122133424"/>
<dbReference type="PANTHER" id="PTHR21937">
    <property type="entry name" value="CCDC66 DOMAIN-CONTAINING PROTEIN"/>
    <property type="match status" value="1"/>
</dbReference>
<name>A0A8M1KVE3_CLUHA</name>
<evidence type="ECO:0000313" key="3">
    <source>
        <dbReference type="RefSeq" id="XP_042565564.1"/>
    </source>
</evidence>
<feature type="compositionally biased region" description="Pro residues" evidence="1">
    <location>
        <begin position="177"/>
        <end position="187"/>
    </location>
</feature>
<reference evidence="3" key="1">
    <citation type="submission" date="2025-08" db="UniProtKB">
        <authorList>
            <consortium name="RefSeq"/>
        </authorList>
    </citation>
    <scope>IDENTIFICATION</scope>
</reference>
<evidence type="ECO:0000313" key="2">
    <source>
        <dbReference type="Proteomes" id="UP000515152"/>
    </source>
</evidence>
<accession>A0A8M1KVE3</accession>
<sequence>MKELPLSLLSRGCGQLVPLTEGGHDGRLEVCFEPEDFFSWRAQPLLLHLSRSGRLLGGVGDPTPPKTYSTRKGHLILYSEDLVSSSSQSVANRKGRGSKQEAEVQLHTLRDLTGAILSYRSKQQPKEGSTTGPAHPLLSHLTHASHTHLSSVRRPPLDRLAQLTERFDEGYSSGQQPPTPAPPPQVPYRPLFLCSPRPSHAPREPLPPITEGLLSQRGDGGGYLQKGRQTATHHHHSTPSKCSFPSILLTSLLSL</sequence>
<dbReference type="OrthoDB" id="6162046at2759"/>
<dbReference type="Proteomes" id="UP000515152">
    <property type="component" value="Chromosome 2"/>
</dbReference>
<dbReference type="InterPro" id="IPR031440">
    <property type="entry name" value="DUF4670"/>
</dbReference>
<dbReference type="RefSeq" id="XP_042565564.1">
    <property type="nucleotide sequence ID" value="XM_042709630.1"/>
</dbReference>
<dbReference type="PANTHER" id="PTHR21937:SF5">
    <property type="entry name" value="GENE 973-RELATED"/>
    <property type="match status" value="1"/>
</dbReference>
<evidence type="ECO:0000256" key="1">
    <source>
        <dbReference type="SAM" id="MobiDB-lite"/>
    </source>
</evidence>
<keyword evidence="2" id="KW-1185">Reference proteome</keyword>
<gene>
    <name evidence="3" type="primary">LOC122133424</name>
</gene>